<dbReference type="STRING" id="1296100.A0A1B9G060"/>
<proteinExistence type="predicted"/>
<evidence type="ECO:0000259" key="1">
    <source>
        <dbReference type="PROSITE" id="PS50142"/>
    </source>
</evidence>
<dbReference type="GO" id="GO:0004525">
    <property type="term" value="F:ribonuclease III activity"/>
    <property type="evidence" value="ECO:0007669"/>
    <property type="project" value="InterPro"/>
</dbReference>
<dbReference type="AlphaFoldDB" id="A0A1B9G060"/>
<reference evidence="3" key="2">
    <citation type="submission" date="2013-07" db="EMBL/GenBank/DDBJ databases">
        <authorList>
            <consortium name="The Broad Institute Genome Sequencing Platform"/>
            <person name="Cuomo C."/>
            <person name="Litvintseva A."/>
            <person name="Chen Y."/>
            <person name="Heitman J."/>
            <person name="Sun S."/>
            <person name="Springer D."/>
            <person name="Dromer F."/>
            <person name="Young S.K."/>
            <person name="Zeng Q."/>
            <person name="Gargeya S."/>
            <person name="Fitzgerald M."/>
            <person name="Abouelleil A."/>
            <person name="Alvarado L."/>
            <person name="Berlin A.M."/>
            <person name="Chapman S.B."/>
            <person name="Dewar J."/>
            <person name="Goldberg J."/>
            <person name="Griggs A."/>
            <person name="Gujja S."/>
            <person name="Hansen M."/>
            <person name="Howarth C."/>
            <person name="Imamovic A."/>
            <person name="Larimer J."/>
            <person name="McCowan C."/>
            <person name="Murphy C."/>
            <person name="Pearson M."/>
            <person name="Priest M."/>
            <person name="Roberts A."/>
            <person name="Saif S."/>
            <person name="Shea T."/>
            <person name="Sykes S."/>
            <person name="Wortman J."/>
            <person name="Nusbaum C."/>
            <person name="Birren B."/>
        </authorList>
    </citation>
    <scope>NUCLEOTIDE SEQUENCE</scope>
    <source>
        <strain evidence="3">CBS 10118</strain>
    </source>
</reference>
<dbReference type="PROSITE" id="PS50142">
    <property type="entry name" value="RNASE_3_2"/>
    <property type="match status" value="1"/>
</dbReference>
<dbReference type="GO" id="GO:0006396">
    <property type="term" value="P:RNA processing"/>
    <property type="evidence" value="ECO:0007669"/>
    <property type="project" value="InterPro"/>
</dbReference>
<dbReference type="EMBL" id="KI894022">
    <property type="protein sequence ID" value="OCF24406.1"/>
    <property type="molecule type" value="Genomic_DNA"/>
</dbReference>
<protein>
    <recommendedName>
        <fullName evidence="1">RNase III domain-containing protein</fullName>
    </recommendedName>
</protein>
<evidence type="ECO:0000313" key="2">
    <source>
        <dbReference type="EMBL" id="OCF24406.1"/>
    </source>
</evidence>
<reference evidence="2" key="1">
    <citation type="submission" date="2013-07" db="EMBL/GenBank/DDBJ databases">
        <title>The Genome Sequence of Cryptococcus bestiolae CBS10118.</title>
        <authorList>
            <consortium name="The Broad Institute Genome Sequencing Platform"/>
            <person name="Cuomo C."/>
            <person name="Litvintseva A."/>
            <person name="Chen Y."/>
            <person name="Heitman J."/>
            <person name="Sun S."/>
            <person name="Springer D."/>
            <person name="Dromer F."/>
            <person name="Young S.K."/>
            <person name="Zeng Q."/>
            <person name="Gargeya S."/>
            <person name="Fitzgerald M."/>
            <person name="Abouelleil A."/>
            <person name="Alvarado L."/>
            <person name="Berlin A.M."/>
            <person name="Chapman S.B."/>
            <person name="Dewar J."/>
            <person name="Goldberg J."/>
            <person name="Griggs A."/>
            <person name="Gujja S."/>
            <person name="Hansen M."/>
            <person name="Howarth C."/>
            <person name="Imamovic A."/>
            <person name="Larimer J."/>
            <person name="McCowan C."/>
            <person name="Murphy C."/>
            <person name="Pearson M."/>
            <person name="Priest M."/>
            <person name="Roberts A."/>
            <person name="Saif S."/>
            <person name="Shea T."/>
            <person name="Sykes S."/>
            <person name="Wortman J."/>
            <person name="Nusbaum C."/>
            <person name="Birren B."/>
        </authorList>
    </citation>
    <scope>NUCLEOTIDE SEQUENCE [LARGE SCALE GENOMIC DNA]</scope>
    <source>
        <strain evidence="2">CBS 10118</strain>
    </source>
</reference>
<dbReference type="RefSeq" id="XP_019045476.1">
    <property type="nucleotide sequence ID" value="XM_019192479.1"/>
</dbReference>
<dbReference type="VEuPathDB" id="FungiDB:I302_05866"/>
<gene>
    <name evidence="2" type="ORF">I302_05866</name>
    <name evidence="3" type="ORF">I302_106868</name>
</gene>
<dbReference type="EMBL" id="CP144545">
    <property type="protein sequence ID" value="WVW84833.1"/>
    <property type="molecule type" value="Genomic_DNA"/>
</dbReference>
<dbReference type="OrthoDB" id="10468263at2759"/>
<dbReference type="KEGG" id="kbi:30210265"/>
<organism evidence="2">
    <name type="scientific">Kwoniella bestiolae CBS 10118</name>
    <dbReference type="NCBI Taxonomy" id="1296100"/>
    <lineage>
        <taxon>Eukaryota</taxon>
        <taxon>Fungi</taxon>
        <taxon>Dikarya</taxon>
        <taxon>Basidiomycota</taxon>
        <taxon>Agaricomycotina</taxon>
        <taxon>Tremellomycetes</taxon>
        <taxon>Tremellales</taxon>
        <taxon>Cryptococcaceae</taxon>
        <taxon>Kwoniella</taxon>
    </lineage>
</organism>
<reference evidence="3" key="4">
    <citation type="submission" date="2024-02" db="EMBL/GenBank/DDBJ databases">
        <title>Comparative genomics of Cryptococcus and Kwoniella reveals pathogenesis evolution and contrasting modes of karyotype evolution via chromosome fusion or intercentromeric recombination.</title>
        <authorList>
            <person name="Coelho M.A."/>
            <person name="David-Palma M."/>
            <person name="Shea T."/>
            <person name="Bowers K."/>
            <person name="McGinley-Smith S."/>
            <person name="Mohammad A.W."/>
            <person name="Gnirke A."/>
            <person name="Yurkov A.M."/>
            <person name="Nowrousian M."/>
            <person name="Sun S."/>
            <person name="Cuomo C.A."/>
            <person name="Heitman J."/>
        </authorList>
    </citation>
    <scope>NUCLEOTIDE SEQUENCE</scope>
    <source>
        <strain evidence="3">CBS 10118</strain>
    </source>
</reference>
<accession>A0A1B9G060</accession>
<dbReference type="Proteomes" id="UP000092730">
    <property type="component" value="Chromosome 5"/>
</dbReference>
<dbReference type="InterPro" id="IPR000999">
    <property type="entry name" value="RNase_III_dom"/>
</dbReference>
<dbReference type="Pfam" id="PF00636">
    <property type="entry name" value="Ribonuclease_3"/>
    <property type="match status" value="1"/>
</dbReference>
<dbReference type="CDD" id="cd00593">
    <property type="entry name" value="RIBOc"/>
    <property type="match status" value="1"/>
</dbReference>
<sequence length="320" mass="36848">MSSPQQHRWDVDQIVAYRLPPYPPFDLPPLPRISDPALEEIIDSNVSTELRSLRLDKDLFVMDGPDQKSFEELHTVGFALIEAIATTWAHDRYRHFRQGEANLVRSHMIRKSSLSQLTVRYNLHTRINFDPNVSVWSEVDIGRIQAEVFEAYIGALYYSLLGTIHTATNNGEKSKEVEDGHEDTSLSSTEEHFIVPTTLEMDRFINYELQREKKRISISHIRPIKEELKRFPIPDSWERADELAKGSKTLLDITSVREGLVYTYVQVGSWVNTPWKVGCKVVDVDGREWTAEATRMTKKKAENMAAWRICVEMGLIAEDD</sequence>
<dbReference type="InterPro" id="IPR036389">
    <property type="entry name" value="RNase_III_sf"/>
</dbReference>
<dbReference type="SUPFAM" id="SSF69065">
    <property type="entry name" value="RNase III domain-like"/>
    <property type="match status" value="1"/>
</dbReference>
<feature type="domain" description="RNase III" evidence="1">
    <location>
        <begin position="66"/>
        <end position="161"/>
    </location>
</feature>
<dbReference type="GeneID" id="30210265"/>
<evidence type="ECO:0000313" key="3">
    <source>
        <dbReference type="EMBL" id="WVW84833.1"/>
    </source>
</evidence>
<name>A0A1B9G060_9TREE</name>
<dbReference type="CDD" id="cd00048">
    <property type="entry name" value="DSRM_SF"/>
    <property type="match status" value="1"/>
</dbReference>
<keyword evidence="4" id="KW-1185">Reference proteome</keyword>
<dbReference type="SUPFAM" id="SSF54768">
    <property type="entry name" value="dsRNA-binding domain-like"/>
    <property type="match status" value="1"/>
</dbReference>
<reference evidence="2" key="3">
    <citation type="submission" date="2014-01" db="EMBL/GenBank/DDBJ databases">
        <title>Evolution of pathogenesis and genome organization in the Tremellales.</title>
        <authorList>
            <person name="Cuomo C."/>
            <person name="Litvintseva A."/>
            <person name="Heitman J."/>
            <person name="Chen Y."/>
            <person name="Sun S."/>
            <person name="Springer D."/>
            <person name="Dromer F."/>
            <person name="Young S."/>
            <person name="Zeng Q."/>
            <person name="Chapman S."/>
            <person name="Gujja S."/>
            <person name="Saif S."/>
            <person name="Birren B."/>
        </authorList>
    </citation>
    <scope>NUCLEOTIDE SEQUENCE</scope>
    <source>
        <strain evidence="2">CBS 10118</strain>
    </source>
</reference>
<dbReference type="Gene3D" id="1.10.1520.10">
    <property type="entry name" value="Ribonuclease III domain"/>
    <property type="match status" value="1"/>
</dbReference>
<evidence type="ECO:0000313" key="4">
    <source>
        <dbReference type="Proteomes" id="UP000092730"/>
    </source>
</evidence>